<comment type="function">
    <text evidence="10 13">Functions as a component of the Five Friends of Methylated CHTOP (5FMC) complex; the 5FMC complex is recruited to ZNF148 by methylated CHTOP, leading to desumoylation of ZNF148 and subsequent transactivation of ZNF148 target genes. Component of the PELP1 complex involved in the nucleolar steps of 28S rRNA maturation and the subsequent nucleoplasmic transit of the pre-60S ribosomal subunit. May play a role during development.</text>
</comment>
<dbReference type="Gene3D" id="2.130.10.10">
    <property type="entry name" value="YVTN repeat-like/Quinoprotein amine dehydrogenase"/>
    <property type="match status" value="3"/>
</dbReference>
<evidence type="ECO:0000259" key="14">
    <source>
        <dbReference type="Pfam" id="PF14077"/>
    </source>
</evidence>
<dbReference type="InterPro" id="IPR020472">
    <property type="entry name" value="WD40_PAC1"/>
</dbReference>
<dbReference type="GO" id="GO:0005730">
    <property type="term" value="C:nucleolus"/>
    <property type="evidence" value="ECO:0007669"/>
    <property type="project" value="UniProtKB-SubCell"/>
</dbReference>
<evidence type="ECO:0000256" key="11">
    <source>
        <dbReference type="ARBA" id="ARBA00063451"/>
    </source>
</evidence>
<evidence type="ECO:0000313" key="16">
    <source>
        <dbReference type="Proteomes" id="UP001152836"/>
    </source>
</evidence>
<gene>
    <name evidence="15" type="primary">Wdr18</name>
    <name evidence="15" type="ORF">PHOROB_LOCUS2899</name>
</gene>
<reference evidence="15" key="1">
    <citation type="submission" date="2022-06" db="EMBL/GenBank/DDBJ databases">
        <authorList>
            <person name="Andreotti S."/>
            <person name="Wyler E."/>
        </authorList>
    </citation>
    <scope>NUCLEOTIDE SEQUENCE</scope>
</reference>
<dbReference type="PANTHER" id="PTHR18763:SF0">
    <property type="entry name" value="WD REPEAT-CONTAINING PROTEIN 18"/>
    <property type="match status" value="1"/>
</dbReference>
<comment type="subcellular location">
    <subcellularLocation>
        <location evidence="9 13">Dynein axonemal particle</location>
    </subcellularLocation>
    <subcellularLocation>
        <location evidence="13">Nucleus</location>
        <location evidence="13">Nucleolus</location>
    </subcellularLocation>
    <subcellularLocation>
        <location evidence="1 13">Nucleus</location>
        <location evidence="1 13">Nucleoplasm</location>
    </subcellularLocation>
    <subcellularLocation>
        <location evidence="13">Cytoplasm</location>
    </subcellularLocation>
    <text evidence="13">Mainly found in the nucleoplasm, with low levels detected in the cytoplasmic and chromatin fractions.</text>
</comment>
<keyword evidence="7" id="KW-0677">Repeat</keyword>
<dbReference type="Pfam" id="PF00400">
    <property type="entry name" value="WD40"/>
    <property type="match status" value="3"/>
</dbReference>
<evidence type="ECO:0000256" key="6">
    <source>
        <dbReference type="ARBA" id="ARBA00022574"/>
    </source>
</evidence>
<dbReference type="InterPro" id="IPR026987">
    <property type="entry name" value="WDR18_C"/>
</dbReference>
<dbReference type="InterPro" id="IPR045227">
    <property type="entry name" value="WDR18/Ipi3/RID3"/>
</dbReference>
<dbReference type="EMBL" id="CALSGD010000538">
    <property type="protein sequence ID" value="CAH6779329.1"/>
    <property type="molecule type" value="Genomic_DNA"/>
</dbReference>
<comment type="caution">
    <text evidence="15">The sequence shown here is derived from an EMBL/GenBank/DDBJ whole genome shotgun (WGS) entry which is preliminary data.</text>
</comment>
<evidence type="ECO:0000256" key="3">
    <source>
        <dbReference type="ARBA" id="ARBA00021267"/>
    </source>
</evidence>
<dbReference type="GeneID" id="127216649"/>
<feature type="domain" description="WD repeat-containing protein 18 C-terminal" evidence="14">
    <location>
        <begin position="383"/>
        <end position="429"/>
    </location>
</feature>
<evidence type="ECO:0000313" key="15">
    <source>
        <dbReference type="EMBL" id="CAH6779329.1"/>
    </source>
</evidence>
<proteinExistence type="inferred from homology"/>
<organism evidence="15 16">
    <name type="scientific">Phodopus roborovskii</name>
    <name type="common">Roborovski's desert hamster</name>
    <name type="synonym">Cricetulus roborovskii</name>
    <dbReference type="NCBI Taxonomy" id="109678"/>
    <lineage>
        <taxon>Eukaryota</taxon>
        <taxon>Metazoa</taxon>
        <taxon>Chordata</taxon>
        <taxon>Craniata</taxon>
        <taxon>Vertebrata</taxon>
        <taxon>Euteleostomi</taxon>
        <taxon>Mammalia</taxon>
        <taxon>Eutheria</taxon>
        <taxon>Euarchontoglires</taxon>
        <taxon>Glires</taxon>
        <taxon>Rodentia</taxon>
        <taxon>Myomorpha</taxon>
        <taxon>Muroidea</taxon>
        <taxon>Cricetidae</taxon>
        <taxon>Cricetinae</taxon>
        <taxon>Phodopus</taxon>
    </lineage>
</organism>
<keyword evidence="8 13" id="KW-0539">Nucleus</keyword>
<dbReference type="PROSITE" id="PS50082">
    <property type="entry name" value="WD_REPEATS_2"/>
    <property type="match status" value="2"/>
</dbReference>
<dbReference type="Pfam" id="PF14077">
    <property type="entry name" value="WDR18_C"/>
    <property type="match status" value="1"/>
</dbReference>
<dbReference type="Proteomes" id="UP001152836">
    <property type="component" value="Unassembled WGS sequence"/>
</dbReference>
<keyword evidence="6 12" id="KW-0853">WD repeat</keyword>
<dbReference type="GO" id="GO:0005656">
    <property type="term" value="C:nuclear pre-replicative complex"/>
    <property type="evidence" value="ECO:0007669"/>
    <property type="project" value="TreeGrafter"/>
</dbReference>
<keyword evidence="5" id="KW-0963">Cytoplasm</keyword>
<dbReference type="GO" id="GO:0120293">
    <property type="term" value="C:dynein axonemal particle"/>
    <property type="evidence" value="ECO:0007669"/>
    <property type="project" value="UniProtKB-SubCell"/>
</dbReference>
<dbReference type="KEGG" id="prob:127216649"/>
<dbReference type="AlphaFoldDB" id="A0AAU9YX34"/>
<dbReference type="GO" id="GO:0006364">
    <property type="term" value="P:rRNA processing"/>
    <property type="evidence" value="ECO:0007669"/>
    <property type="project" value="UniProtKB-UniRule"/>
</dbReference>
<dbReference type="PROSITE" id="PS50294">
    <property type="entry name" value="WD_REPEATS_REGION"/>
    <property type="match status" value="2"/>
</dbReference>
<feature type="repeat" description="WD" evidence="12">
    <location>
        <begin position="117"/>
        <end position="150"/>
    </location>
</feature>
<evidence type="ECO:0000256" key="13">
    <source>
        <dbReference type="RuleBase" id="RU369067"/>
    </source>
</evidence>
<dbReference type="SUPFAM" id="SSF50978">
    <property type="entry name" value="WD40 repeat-like"/>
    <property type="match status" value="1"/>
</dbReference>
<dbReference type="InterPro" id="IPR036322">
    <property type="entry name" value="WD40_repeat_dom_sf"/>
</dbReference>
<dbReference type="CTD" id="57418"/>
<comment type="subunit">
    <text evidence="11 13">Component of the 5FMC complex, at least composed of PELP1, LAS1L, TEX10, WDR18 and SENP3; the complex interacts with methylated CHTOP and ZNF148. Interacts with NOL9. Component of the PELP1 complex, composed of at least PELP1, TEX10 and WDR18. The complex interacts with pre-60S ribosome particles.</text>
</comment>
<dbReference type="FunFam" id="2.130.10.10:FF:000444">
    <property type="entry name" value="WD repeat domain 18"/>
    <property type="match status" value="1"/>
</dbReference>
<dbReference type="PANTHER" id="PTHR18763">
    <property type="entry name" value="WD-REPEAT PROTEIN 18"/>
    <property type="match status" value="1"/>
</dbReference>
<dbReference type="FunFam" id="2.130.10.10:FF:000467">
    <property type="entry name" value="WD repeat domain 18"/>
    <property type="match status" value="1"/>
</dbReference>
<accession>A0AAU9YX34</accession>
<evidence type="ECO:0000256" key="12">
    <source>
        <dbReference type="PROSITE-ProRule" id="PRU00221"/>
    </source>
</evidence>
<evidence type="ECO:0000256" key="4">
    <source>
        <dbReference type="ARBA" id="ARBA00022473"/>
    </source>
</evidence>
<dbReference type="InterPro" id="IPR015943">
    <property type="entry name" value="WD40/YVTN_repeat-like_dom_sf"/>
</dbReference>
<keyword evidence="16" id="KW-1185">Reference proteome</keyword>
<dbReference type="GO" id="GO:0006261">
    <property type="term" value="P:DNA-templated DNA replication"/>
    <property type="evidence" value="ECO:0007669"/>
    <property type="project" value="TreeGrafter"/>
</dbReference>
<evidence type="ECO:0000256" key="1">
    <source>
        <dbReference type="ARBA" id="ARBA00004642"/>
    </source>
</evidence>
<dbReference type="SMART" id="SM00320">
    <property type="entry name" value="WD40"/>
    <property type="match status" value="5"/>
</dbReference>
<dbReference type="RefSeq" id="XP_051033395.1">
    <property type="nucleotide sequence ID" value="XM_051177438.1"/>
</dbReference>
<dbReference type="PRINTS" id="PR00320">
    <property type="entry name" value="GPROTEINBRPT"/>
</dbReference>
<name>A0AAU9YX34_PHORO</name>
<dbReference type="InterPro" id="IPR001680">
    <property type="entry name" value="WD40_rpt"/>
</dbReference>
<dbReference type="GO" id="GO:0120330">
    <property type="term" value="C:rixosome complex"/>
    <property type="evidence" value="ECO:0007669"/>
    <property type="project" value="TreeGrafter"/>
</dbReference>
<evidence type="ECO:0000256" key="9">
    <source>
        <dbReference type="ARBA" id="ARBA00024190"/>
    </source>
</evidence>
<evidence type="ECO:0000256" key="7">
    <source>
        <dbReference type="ARBA" id="ARBA00022737"/>
    </source>
</evidence>
<comment type="similarity">
    <text evidence="2 13">Belongs to the WD repeat IPI3/WDR18 family.</text>
</comment>
<dbReference type="InterPro" id="IPR019775">
    <property type="entry name" value="WD40_repeat_CS"/>
</dbReference>
<feature type="repeat" description="WD" evidence="12">
    <location>
        <begin position="265"/>
        <end position="306"/>
    </location>
</feature>
<protein>
    <recommendedName>
        <fullName evidence="3 13">WD repeat-containing protein 18</fullName>
    </recommendedName>
</protein>
<evidence type="ECO:0000256" key="2">
    <source>
        <dbReference type="ARBA" id="ARBA00010143"/>
    </source>
</evidence>
<dbReference type="PROSITE" id="PS00678">
    <property type="entry name" value="WD_REPEATS_1"/>
    <property type="match status" value="1"/>
</dbReference>
<keyword evidence="4" id="KW-0217">Developmental protein</keyword>
<evidence type="ECO:0000256" key="8">
    <source>
        <dbReference type="ARBA" id="ARBA00023242"/>
    </source>
</evidence>
<keyword evidence="13" id="KW-0698">rRNA processing</keyword>
<sequence>MAAPMEVAVCTDSSAQLWSCVVWELHSGANLLTYRGGQAGPRGLALLNGEYLLAAQQGKNYICAWELQRKDQLQQKIMCPGPVTCLTTAPNGLYVLAGIAESIYLWEVSTGNLLVVLSRHYQDVSCLKFTGDSSHFVSGGKDCLVLVWSLCSVLQADPSRILAPRHVWSQHTLPITDLHCGFGGAMARVATASLDQTMKLWAISSGDLLLSVLFDVGITSVTMDLAEHHIFCGGSDGSVFQVDLCSWPGQREHNFRPEQNAGKVFKGHRNQVTCLSVSTDGSVVLSGSHDETVRLWDVKSKQCLRTVTLKGPVTNATIMLAPSSMLNPEFRPSLPLPHFNKHLLGAEHGDEAQAGGLRLQLGLHLQGTEQTYLERLDQLQAVLSGYMAKNMLGNQMLPARVLELEEEVRSLRKINRDLFDFSTRIITRPSK</sequence>
<evidence type="ECO:0000256" key="5">
    <source>
        <dbReference type="ARBA" id="ARBA00022490"/>
    </source>
</evidence>
<evidence type="ECO:0000256" key="10">
    <source>
        <dbReference type="ARBA" id="ARBA00045929"/>
    </source>
</evidence>